<dbReference type="GO" id="GO:0016192">
    <property type="term" value="P:vesicle-mediated transport"/>
    <property type="evidence" value="ECO:0007669"/>
    <property type="project" value="UniProtKB-ARBA"/>
</dbReference>
<dbReference type="GO" id="GO:0007034">
    <property type="term" value="P:vacuolar transport"/>
    <property type="evidence" value="ECO:0007669"/>
    <property type="project" value="UniProtKB-ARBA"/>
</dbReference>
<feature type="coiled-coil region" evidence="9">
    <location>
        <begin position="110"/>
        <end position="137"/>
    </location>
</feature>
<dbReference type="SMART" id="SM00397">
    <property type="entry name" value="t_SNARE"/>
    <property type="match status" value="2"/>
</dbReference>
<sequence length="392" mass="44627">MKKDYTLFVNNAITVSTAAQMITFGTFSHRDEGFALMYHLWKNPPMIYEPAKIREDEEEKAKKQAKNRESQIYQQQQKVMSPKVDTESTKQALRYAIETKEVGISTIDELSRQAEMIDNMERNIENIHSNLDKSERLLKGIESVGGAISNALSKDKTKGGPNLPTPVDRTLQIRRRDEPPLDIDILEKLKNDDLVPAYIQISADKFQILDEKKKVKPNQTFTFDQIDILQVRARPQHLDIRFKDQKLGRFRLASSFIQNIVNEIVLRSNGKYGKAPKVVFEPGLKEFPYGDPIIRFIPSTGRQNQSALFTRASSLGVSNVIKNASEDVKNALLEQDKDLDEISNLLGDIHGIARTIGDESERSSEQLTRVGDRVDQANDRLSNNNKRIQKML</sequence>
<gene>
    <name evidence="12" type="ORF">DLAC_04052</name>
</gene>
<dbReference type="GO" id="GO:0005773">
    <property type="term" value="C:vacuole"/>
    <property type="evidence" value="ECO:0007669"/>
    <property type="project" value="UniProtKB-SubCell"/>
</dbReference>
<reference evidence="12 13" key="1">
    <citation type="submission" date="2015-12" db="EMBL/GenBank/DDBJ databases">
        <title>Dictyostelia acquired genes for synthesis and detection of signals that induce cell-type specialization by lateral gene transfer from prokaryotes.</title>
        <authorList>
            <person name="Gloeckner G."/>
            <person name="Schaap P."/>
        </authorList>
    </citation>
    <scope>NUCLEOTIDE SEQUENCE [LARGE SCALE GENOMIC DNA]</scope>
    <source>
        <strain evidence="12 13">TK</strain>
    </source>
</reference>
<dbReference type="GO" id="GO:0097576">
    <property type="term" value="P:vacuole fusion"/>
    <property type="evidence" value="ECO:0007669"/>
    <property type="project" value="UniProtKB-ARBA"/>
</dbReference>
<dbReference type="CDD" id="cd15841">
    <property type="entry name" value="SNARE_Qc"/>
    <property type="match status" value="1"/>
</dbReference>
<dbReference type="GO" id="GO:0005886">
    <property type="term" value="C:plasma membrane"/>
    <property type="evidence" value="ECO:0007669"/>
    <property type="project" value="TreeGrafter"/>
</dbReference>
<evidence type="ECO:0000256" key="7">
    <source>
        <dbReference type="ARBA" id="ARBA00023136"/>
    </source>
</evidence>
<accession>A0A151ZSJ5</accession>
<dbReference type="PROSITE" id="PS50192">
    <property type="entry name" value="T_SNARE"/>
    <property type="match status" value="2"/>
</dbReference>
<feature type="compositionally biased region" description="Polar residues" evidence="10">
    <location>
        <begin position="70"/>
        <end position="79"/>
    </location>
</feature>
<dbReference type="InterPro" id="IPR000727">
    <property type="entry name" value="T_SNARE_dom"/>
</dbReference>
<dbReference type="FunCoup" id="A0A151ZSJ5">
    <property type="interactions" value="5"/>
</dbReference>
<evidence type="ECO:0000313" key="12">
    <source>
        <dbReference type="EMBL" id="KYQ96754.1"/>
    </source>
</evidence>
<dbReference type="AlphaFoldDB" id="A0A151ZSJ5"/>
<dbReference type="CDD" id="cd15861">
    <property type="entry name" value="SNARE_SNAP25N_23N_29N_SEC9N"/>
    <property type="match status" value="1"/>
</dbReference>
<name>A0A151ZSJ5_TIELA</name>
<evidence type="ECO:0000256" key="3">
    <source>
        <dbReference type="ARBA" id="ARBA00009480"/>
    </source>
</evidence>
<dbReference type="OMA" id="DNMERNI"/>
<evidence type="ECO:0000256" key="8">
    <source>
        <dbReference type="ARBA" id="ARBA00054927"/>
    </source>
</evidence>
<dbReference type="FunFam" id="1.20.5.110:FF:000058">
    <property type="entry name" value="VAM7p Vacuolar SNARE protein"/>
    <property type="match status" value="1"/>
</dbReference>
<dbReference type="STRING" id="361077.A0A151ZSJ5"/>
<dbReference type="SUPFAM" id="SSF58038">
    <property type="entry name" value="SNARE fusion complex"/>
    <property type="match status" value="2"/>
</dbReference>
<keyword evidence="4" id="KW-0813">Transport</keyword>
<dbReference type="OrthoDB" id="2162691at2759"/>
<comment type="function">
    <text evidence="8">Essential for proper morphogenesis of the vacuole. May exist as structural reinforcement on the surface of the vacuolar membrane and be required for maintenance against rupture by osmotic pressure.</text>
</comment>
<evidence type="ECO:0000256" key="1">
    <source>
        <dbReference type="ARBA" id="ARBA00004116"/>
    </source>
</evidence>
<protein>
    <submittedName>
        <fullName evidence="12">GRAM domain-containing protein</fullName>
    </submittedName>
</protein>
<dbReference type="Gene3D" id="1.20.5.110">
    <property type="match status" value="2"/>
</dbReference>
<dbReference type="PANTHER" id="PTHR19305:SF9">
    <property type="entry name" value="SYNAPTOSOMAL-ASSOCIATED PROTEIN 29"/>
    <property type="match status" value="1"/>
</dbReference>
<comment type="similarity">
    <text evidence="3">Belongs to the SNAP-25 family.</text>
</comment>
<dbReference type="EMBL" id="LODT01000021">
    <property type="protein sequence ID" value="KYQ96754.1"/>
    <property type="molecule type" value="Genomic_DNA"/>
</dbReference>
<dbReference type="GO" id="GO:0031201">
    <property type="term" value="C:SNARE complex"/>
    <property type="evidence" value="ECO:0007669"/>
    <property type="project" value="InterPro"/>
</dbReference>
<evidence type="ECO:0000256" key="4">
    <source>
        <dbReference type="ARBA" id="ARBA00022448"/>
    </source>
</evidence>
<feature type="domain" description="T-SNARE coiled-coil homology" evidence="11">
    <location>
        <begin position="329"/>
        <end position="391"/>
    </location>
</feature>
<evidence type="ECO:0000256" key="2">
    <source>
        <dbReference type="ARBA" id="ARBA00004370"/>
    </source>
</evidence>
<feature type="compositionally biased region" description="Basic and acidic residues" evidence="10">
    <location>
        <begin position="60"/>
        <end position="69"/>
    </location>
</feature>
<comment type="subcellular location">
    <subcellularLocation>
        <location evidence="2">Membrane</location>
    </subcellularLocation>
    <subcellularLocation>
        <location evidence="1">Vacuole</location>
    </subcellularLocation>
</comment>
<keyword evidence="13" id="KW-1185">Reference proteome</keyword>
<dbReference type="InParanoid" id="A0A151ZSJ5"/>
<dbReference type="Pfam" id="PF12352">
    <property type="entry name" value="V-SNARE_C"/>
    <property type="match status" value="1"/>
</dbReference>
<comment type="caution">
    <text evidence="12">The sequence shown here is derived from an EMBL/GenBank/DDBJ whole genome shotgun (WGS) entry which is preliminary data.</text>
</comment>
<dbReference type="PANTHER" id="PTHR19305">
    <property type="entry name" value="SYNAPTOSOMAL ASSOCIATED PROTEIN"/>
    <property type="match status" value="1"/>
</dbReference>
<organism evidence="12 13">
    <name type="scientific">Tieghemostelium lacteum</name>
    <name type="common">Slime mold</name>
    <name type="synonym">Dictyostelium lacteum</name>
    <dbReference type="NCBI Taxonomy" id="361077"/>
    <lineage>
        <taxon>Eukaryota</taxon>
        <taxon>Amoebozoa</taxon>
        <taxon>Evosea</taxon>
        <taxon>Eumycetozoa</taxon>
        <taxon>Dictyostelia</taxon>
        <taxon>Dictyosteliales</taxon>
        <taxon>Raperosteliaceae</taxon>
        <taxon>Tieghemostelium</taxon>
    </lineage>
</organism>
<keyword evidence="5" id="KW-0926">Vacuole</keyword>
<dbReference type="GO" id="GO:0005484">
    <property type="term" value="F:SNAP receptor activity"/>
    <property type="evidence" value="ECO:0007669"/>
    <property type="project" value="InterPro"/>
</dbReference>
<feature type="region of interest" description="Disordered" evidence="10">
    <location>
        <begin position="60"/>
        <end position="85"/>
    </location>
</feature>
<evidence type="ECO:0000256" key="9">
    <source>
        <dbReference type="SAM" id="Coils"/>
    </source>
</evidence>
<dbReference type="Proteomes" id="UP000076078">
    <property type="component" value="Unassembled WGS sequence"/>
</dbReference>
<evidence type="ECO:0000256" key="10">
    <source>
        <dbReference type="SAM" id="MobiDB-lite"/>
    </source>
</evidence>
<feature type="domain" description="T-SNARE coiled-coil homology" evidence="11">
    <location>
        <begin position="87"/>
        <end position="141"/>
    </location>
</feature>
<proteinExistence type="inferred from homology"/>
<keyword evidence="6 9" id="KW-0175">Coiled coil</keyword>
<dbReference type="InterPro" id="IPR044766">
    <property type="entry name" value="NPSN/SNAP25-like_N_SNARE"/>
</dbReference>
<evidence type="ECO:0000256" key="6">
    <source>
        <dbReference type="ARBA" id="ARBA00023054"/>
    </source>
</evidence>
<evidence type="ECO:0000259" key="11">
    <source>
        <dbReference type="PROSITE" id="PS50192"/>
    </source>
</evidence>
<evidence type="ECO:0000256" key="5">
    <source>
        <dbReference type="ARBA" id="ARBA00022554"/>
    </source>
</evidence>
<evidence type="ECO:0000313" key="13">
    <source>
        <dbReference type="Proteomes" id="UP000076078"/>
    </source>
</evidence>
<keyword evidence="7" id="KW-0472">Membrane</keyword>